<gene>
    <name evidence="3" type="ORF">ACAOBT_LOCUS11047</name>
</gene>
<feature type="region of interest" description="Disordered" evidence="1">
    <location>
        <begin position="124"/>
        <end position="164"/>
    </location>
</feature>
<feature type="compositionally biased region" description="Polar residues" evidence="1">
    <location>
        <begin position="154"/>
        <end position="164"/>
    </location>
</feature>
<evidence type="ECO:0000313" key="4">
    <source>
        <dbReference type="Proteomes" id="UP001152888"/>
    </source>
</evidence>
<dbReference type="EMBL" id="CAKOFQ010006824">
    <property type="protein sequence ID" value="CAH1974375.1"/>
    <property type="molecule type" value="Genomic_DNA"/>
</dbReference>
<evidence type="ECO:0000313" key="3">
    <source>
        <dbReference type="EMBL" id="CAH1974375.1"/>
    </source>
</evidence>
<name>A0A9P0KM97_ACAOB</name>
<keyword evidence="4" id="KW-1185">Reference proteome</keyword>
<evidence type="ECO:0000256" key="2">
    <source>
        <dbReference type="SAM" id="SignalP"/>
    </source>
</evidence>
<accession>A0A9P0KM97</accession>
<sequence>MMKTTLVFLLMVTACCGAAVAVDAGIRIIPKTEDDYGRIIRLFKEENIPHHTSLCPLNATSMRLSEVSQHQPPNRRLKINDGLTATNLTSTNDECTNEEGLTPVIQKKKRNVTDQFPLLPTEATIKPTTKNSPMSSSTIQPSSQANVAIALPSSPRTAASETSG</sequence>
<feature type="chain" id="PRO_5040469491" evidence="2">
    <location>
        <begin position="18"/>
        <end position="164"/>
    </location>
</feature>
<evidence type="ECO:0000256" key="1">
    <source>
        <dbReference type="SAM" id="MobiDB-lite"/>
    </source>
</evidence>
<feature type="signal peptide" evidence="2">
    <location>
        <begin position="1"/>
        <end position="17"/>
    </location>
</feature>
<dbReference type="OrthoDB" id="8050225at2759"/>
<dbReference type="Proteomes" id="UP001152888">
    <property type="component" value="Unassembled WGS sequence"/>
</dbReference>
<dbReference type="PROSITE" id="PS51257">
    <property type="entry name" value="PROKAR_LIPOPROTEIN"/>
    <property type="match status" value="1"/>
</dbReference>
<proteinExistence type="predicted"/>
<dbReference type="AlphaFoldDB" id="A0A9P0KM97"/>
<comment type="caution">
    <text evidence="3">The sequence shown here is derived from an EMBL/GenBank/DDBJ whole genome shotgun (WGS) entry which is preliminary data.</text>
</comment>
<keyword evidence="2" id="KW-0732">Signal</keyword>
<reference evidence="3" key="1">
    <citation type="submission" date="2022-03" db="EMBL/GenBank/DDBJ databases">
        <authorList>
            <person name="Sayadi A."/>
        </authorList>
    </citation>
    <scope>NUCLEOTIDE SEQUENCE</scope>
</reference>
<protein>
    <submittedName>
        <fullName evidence="3">Uncharacterized protein</fullName>
    </submittedName>
</protein>
<organism evidence="3 4">
    <name type="scientific">Acanthoscelides obtectus</name>
    <name type="common">Bean weevil</name>
    <name type="synonym">Bruchus obtectus</name>
    <dbReference type="NCBI Taxonomy" id="200917"/>
    <lineage>
        <taxon>Eukaryota</taxon>
        <taxon>Metazoa</taxon>
        <taxon>Ecdysozoa</taxon>
        <taxon>Arthropoda</taxon>
        <taxon>Hexapoda</taxon>
        <taxon>Insecta</taxon>
        <taxon>Pterygota</taxon>
        <taxon>Neoptera</taxon>
        <taxon>Endopterygota</taxon>
        <taxon>Coleoptera</taxon>
        <taxon>Polyphaga</taxon>
        <taxon>Cucujiformia</taxon>
        <taxon>Chrysomeloidea</taxon>
        <taxon>Chrysomelidae</taxon>
        <taxon>Bruchinae</taxon>
        <taxon>Bruchini</taxon>
        <taxon>Acanthoscelides</taxon>
    </lineage>
</organism>
<feature type="compositionally biased region" description="Low complexity" evidence="1">
    <location>
        <begin position="132"/>
        <end position="144"/>
    </location>
</feature>